<evidence type="ECO:0000313" key="3">
    <source>
        <dbReference type="Proteomes" id="UP001564626"/>
    </source>
</evidence>
<accession>A0ABV4CD69</accession>
<dbReference type="SUPFAM" id="SSF159234">
    <property type="entry name" value="FomD-like"/>
    <property type="match status" value="1"/>
</dbReference>
<sequence>MSTQRDIADRLGLPVHPPKVEVFDLVAGTNTDPKQHVRAVDRYRLTGTGLYLARRMPGHPDLAALESWLLPEVGLRVTRWYHHPGKERELDFYLDVVDVDTGPERWSSRDLYLDVEVLDGRRADLLDVDEFVTAVGAGLLDEATAARAMRTACAAVEGLAARGYRFADWLAARGVELTWQGPPADLG</sequence>
<dbReference type="Proteomes" id="UP001564626">
    <property type="component" value="Unassembled WGS sequence"/>
</dbReference>
<protein>
    <submittedName>
        <fullName evidence="2">DUF402 domain-containing protein</fullName>
    </submittedName>
</protein>
<evidence type="ECO:0000259" key="1">
    <source>
        <dbReference type="Pfam" id="PF04167"/>
    </source>
</evidence>
<dbReference type="EMBL" id="JBGEHV010000004">
    <property type="protein sequence ID" value="MEY8038468.1"/>
    <property type="molecule type" value="Genomic_DNA"/>
</dbReference>
<proteinExistence type="predicted"/>
<feature type="domain" description="DUF402" evidence="1">
    <location>
        <begin position="33"/>
        <end position="164"/>
    </location>
</feature>
<organism evidence="2 3">
    <name type="scientific">Saccharopolyspora cebuensis</name>
    <dbReference type="NCBI Taxonomy" id="418759"/>
    <lineage>
        <taxon>Bacteria</taxon>
        <taxon>Bacillati</taxon>
        <taxon>Actinomycetota</taxon>
        <taxon>Actinomycetes</taxon>
        <taxon>Pseudonocardiales</taxon>
        <taxon>Pseudonocardiaceae</taxon>
        <taxon>Saccharopolyspora</taxon>
    </lineage>
</organism>
<gene>
    <name evidence="2" type="ORF">AB8O55_03595</name>
</gene>
<dbReference type="Pfam" id="PF04167">
    <property type="entry name" value="DUF402"/>
    <property type="match status" value="1"/>
</dbReference>
<comment type="caution">
    <text evidence="2">The sequence shown here is derived from an EMBL/GenBank/DDBJ whole genome shotgun (WGS) entry which is preliminary data.</text>
</comment>
<evidence type="ECO:0000313" key="2">
    <source>
        <dbReference type="EMBL" id="MEY8038468.1"/>
    </source>
</evidence>
<dbReference type="InterPro" id="IPR035930">
    <property type="entry name" value="FomD-like_sf"/>
</dbReference>
<keyword evidence="3" id="KW-1185">Reference proteome</keyword>
<dbReference type="RefSeq" id="WP_345367941.1">
    <property type="nucleotide sequence ID" value="NZ_BAABII010000020.1"/>
</dbReference>
<reference evidence="2 3" key="1">
    <citation type="submission" date="2024-08" db="EMBL/GenBank/DDBJ databases">
        <title>Genome mining of Saccharopolyspora cebuensis PGLac3 from Nigerian medicinal plant.</title>
        <authorList>
            <person name="Ezeobiora C.E."/>
            <person name="Igbokwe N.H."/>
            <person name="Amin D.H."/>
            <person name="Mendie U.E."/>
        </authorList>
    </citation>
    <scope>NUCLEOTIDE SEQUENCE [LARGE SCALE GENOMIC DNA]</scope>
    <source>
        <strain evidence="2 3">PGLac3</strain>
    </source>
</reference>
<dbReference type="Gene3D" id="2.40.380.10">
    <property type="entry name" value="FomD-like"/>
    <property type="match status" value="1"/>
</dbReference>
<name>A0ABV4CD69_9PSEU</name>
<dbReference type="InterPro" id="IPR007295">
    <property type="entry name" value="DUF402"/>
</dbReference>